<dbReference type="GO" id="GO:0004347">
    <property type="term" value="F:glucose-6-phosphate isomerase activity"/>
    <property type="evidence" value="ECO:0007669"/>
    <property type="project" value="UniProtKB-UniRule"/>
</dbReference>
<dbReference type="GO" id="GO:0005829">
    <property type="term" value="C:cytosol"/>
    <property type="evidence" value="ECO:0007669"/>
    <property type="project" value="TreeGrafter"/>
</dbReference>
<protein>
    <recommendedName>
        <fullName evidence="7">Glucose-6-phosphate isomerase</fullName>
        <shortName evidence="7">GPI</shortName>
        <ecNumber evidence="7">5.3.1.9</ecNumber>
    </recommendedName>
    <alternativeName>
        <fullName evidence="7">Phosphoglucose isomerase</fullName>
        <shortName evidence="7">PGI</shortName>
    </alternativeName>
    <alternativeName>
        <fullName evidence="7">Phosphohexose isomerase</fullName>
        <shortName evidence="7">PHI</shortName>
    </alternativeName>
</protein>
<dbReference type="GO" id="GO:0048029">
    <property type="term" value="F:monosaccharide binding"/>
    <property type="evidence" value="ECO:0007669"/>
    <property type="project" value="TreeGrafter"/>
</dbReference>
<dbReference type="InterPro" id="IPR035482">
    <property type="entry name" value="SIS_PGI_2"/>
</dbReference>
<comment type="subcellular location">
    <subcellularLocation>
        <location evidence="7">Cytoplasm</location>
    </subcellularLocation>
</comment>
<accession>A0A6N6JGC3</accession>
<name>A0A6N6JGC3_9RHOB</name>
<comment type="catalytic activity">
    <reaction evidence="6 7 8">
        <text>alpha-D-glucose 6-phosphate = beta-D-fructose 6-phosphate</text>
        <dbReference type="Rhea" id="RHEA:11816"/>
        <dbReference type="ChEBI" id="CHEBI:57634"/>
        <dbReference type="ChEBI" id="CHEBI:58225"/>
        <dbReference type="EC" id="5.3.1.9"/>
    </reaction>
</comment>
<dbReference type="Gene3D" id="1.10.1390.10">
    <property type="match status" value="1"/>
</dbReference>
<dbReference type="HAMAP" id="MF_00473">
    <property type="entry name" value="G6P_isomerase"/>
    <property type="match status" value="1"/>
</dbReference>
<keyword evidence="5 7" id="KW-0413">Isomerase</keyword>
<feature type="active site" description="Proton donor" evidence="7">
    <location>
        <position position="339"/>
    </location>
</feature>
<dbReference type="PROSITE" id="PS00174">
    <property type="entry name" value="P_GLUCOSE_ISOMERASE_2"/>
    <property type="match status" value="1"/>
</dbReference>
<evidence type="ECO:0000256" key="6">
    <source>
        <dbReference type="ARBA" id="ARBA00029321"/>
    </source>
</evidence>
<dbReference type="Pfam" id="PF00342">
    <property type="entry name" value="PGI"/>
    <property type="match status" value="1"/>
</dbReference>
<proteinExistence type="inferred from homology"/>
<dbReference type="EC" id="5.3.1.9" evidence="7"/>
<evidence type="ECO:0000256" key="2">
    <source>
        <dbReference type="ARBA" id="ARBA00006604"/>
    </source>
</evidence>
<dbReference type="NCBIfam" id="NF001211">
    <property type="entry name" value="PRK00179.1"/>
    <property type="match status" value="1"/>
</dbReference>
<dbReference type="InterPro" id="IPR035476">
    <property type="entry name" value="SIS_PGI_1"/>
</dbReference>
<evidence type="ECO:0000256" key="1">
    <source>
        <dbReference type="ARBA" id="ARBA00004926"/>
    </source>
</evidence>
<evidence type="ECO:0000256" key="4">
    <source>
        <dbReference type="ARBA" id="ARBA00023152"/>
    </source>
</evidence>
<dbReference type="PRINTS" id="PR00662">
    <property type="entry name" value="G6PISOMERASE"/>
</dbReference>
<dbReference type="CDD" id="cd05015">
    <property type="entry name" value="SIS_PGI_1"/>
    <property type="match status" value="1"/>
</dbReference>
<dbReference type="GO" id="GO:0006096">
    <property type="term" value="P:glycolytic process"/>
    <property type="evidence" value="ECO:0007669"/>
    <property type="project" value="UniProtKB-UniRule"/>
</dbReference>
<comment type="similarity">
    <text evidence="2 7 8">Belongs to the GPI family.</text>
</comment>
<feature type="active site" evidence="7">
    <location>
        <position position="370"/>
    </location>
</feature>
<keyword evidence="10" id="KW-1185">Reference proteome</keyword>
<evidence type="ECO:0000313" key="9">
    <source>
        <dbReference type="EMBL" id="GFE64272.1"/>
    </source>
</evidence>
<keyword evidence="4 7" id="KW-0324">Glycolysis</keyword>
<comment type="caution">
    <text evidence="9">The sequence shown here is derived from an EMBL/GenBank/DDBJ whole genome shotgun (WGS) entry which is preliminary data.</text>
</comment>
<dbReference type="PANTHER" id="PTHR11469:SF1">
    <property type="entry name" value="GLUCOSE-6-PHOSPHATE ISOMERASE"/>
    <property type="match status" value="1"/>
</dbReference>
<evidence type="ECO:0000256" key="3">
    <source>
        <dbReference type="ARBA" id="ARBA00022432"/>
    </source>
</evidence>
<evidence type="ECO:0000256" key="8">
    <source>
        <dbReference type="RuleBase" id="RU000612"/>
    </source>
</evidence>
<dbReference type="InterPro" id="IPR001672">
    <property type="entry name" value="G6P_Isomerase"/>
</dbReference>
<dbReference type="GO" id="GO:0051156">
    <property type="term" value="P:glucose 6-phosphate metabolic process"/>
    <property type="evidence" value="ECO:0007669"/>
    <property type="project" value="TreeGrafter"/>
</dbReference>
<dbReference type="AlphaFoldDB" id="A0A6N6JGC3"/>
<dbReference type="InterPro" id="IPR023096">
    <property type="entry name" value="G6P_Isomerase_C"/>
</dbReference>
<gene>
    <name evidence="7 9" type="primary">pgi</name>
    <name evidence="9" type="ORF">KIN_13460</name>
</gene>
<comment type="function">
    <text evidence="7">Catalyzes the reversible isomerization of glucose-6-phosphate to fructose-6-phosphate.</text>
</comment>
<comment type="pathway">
    <text evidence="7">Carbohydrate biosynthesis; gluconeogenesis.</text>
</comment>
<dbReference type="PROSITE" id="PS00765">
    <property type="entry name" value="P_GLUCOSE_ISOMERASE_1"/>
    <property type="match status" value="1"/>
</dbReference>
<keyword evidence="7" id="KW-0963">Cytoplasm</keyword>
<comment type="pathway">
    <text evidence="1 7 8">Carbohydrate degradation; glycolysis; D-glyceraldehyde 3-phosphate and glycerone phosphate from D-glucose: step 2/4.</text>
</comment>
<evidence type="ECO:0000256" key="7">
    <source>
        <dbReference type="HAMAP-Rule" id="MF_00473"/>
    </source>
</evidence>
<keyword evidence="3 7" id="KW-0312">Gluconeogenesis</keyword>
<dbReference type="EMBL" id="BLJE01000001">
    <property type="protein sequence ID" value="GFE64272.1"/>
    <property type="molecule type" value="Genomic_DNA"/>
</dbReference>
<dbReference type="OrthoDB" id="140919at2"/>
<dbReference type="GO" id="GO:0006094">
    <property type="term" value="P:gluconeogenesis"/>
    <property type="evidence" value="ECO:0007669"/>
    <property type="project" value="UniProtKB-UniRule"/>
</dbReference>
<dbReference type="Gene3D" id="3.40.50.10490">
    <property type="entry name" value="Glucose-6-phosphate isomerase like protein, domain 1"/>
    <property type="match status" value="2"/>
</dbReference>
<sequence>MNWAALKARGDARPTIRALFDANADRAIAFSLRADDLLFDYSKTHLSDADRDALLAMAEDADVSGKRDAMFTGEKINETEGRAVLHTALRNLSGDGVFLDGSDVMAEIEQTRARMAEFAIAVRDGSFKGQGGRITDVINIGIGGSDLGPAMAVLALAPYHDGPRTHFVSNVDGADIADTLDGLNADTTLVIVASKTFTTIETMTNAKTAFDWMAESVSDPAAQFAALSSSTEKTADFGISAERVFGFEDWVGGRYSMWGPIGLSLMIAIGPDNFTDFLRGGHDMDRHFKTAPLAENLPVLLALIGIWHNQGCGFSTRAVLPYEQRLARLPAYLQQLEMESNGKSVAMDGKDVPVHTGPIVWGEPGTNGQHAFYQLIHQGTRVVPCEFMVGIEGQEPDLTHQHDLLIANCLAQSEALMVGRSLDEAREIMRKKGLEGDELERQARHRVFPGDRPSTTLAYPKLTPYVLGQIIALYEHRVFVEGVMLGINSYDQWGVELGKELATALSPILSGEVSAEGKDGSTRMLVEHLGRR</sequence>
<dbReference type="InterPro" id="IPR046348">
    <property type="entry name" value="SIS_dom_sf"/>
</dbReference>
<dbReference type="UniPathway" id="UPA00138"/>
<dbReference type="UniPathway" id="UPA00109">
    <property type="reaction ID" value="UER00181"/>
</dbReference>
<reference evidence="9 10" key="1">
    <citation type="submission" date="2019-12" db="EMBL/GenBank/DDBJ databases">
        <title>Litoreibacter badius sp. nov., a novel bacteriochlorophyll a-containing bacterium in the genus Litoreibacter.</title>
        <authorList>
            <person name="Kanamuro M."/>
            <person name="Takabe Y."/>
            <person name="Mori K."/>
            <person name="Takaichi S."/>
            <person name="Hanada S."/>
        </authorList>
    </citation>
    <scope>NUCLEOTIDE SEQUENCE [LARGE SCALE GENOMIC DNA]</scope>
    <source>
        <strain evidence="9 10">K6</strain>
    </source>
</reference>
<evidence type="ECO:0000256" key="5">
    <source>
        <dbReference type="ARBA" id="ARBA00023235"/>
    </source>
</evidence>
<dbReference type="PANTHER" id="PTHR11469">
    <property type="entry name" value="GLUCOSE-6-PHOSPHATE ISOMERASE"/>
    <property type="match status" value="1"/>
</dbReference>
<dbReference type="SUPFAM" id="SSF53697">
    <property type="entry name" value="SIS domain"/>
    <property type="match status" value="1"/>
</dbReference>
<dbReference type="CDD" id="cd05016">
    <property type="entry name" value="SIS_PGI_2"/>
    <property type="match status" value="1"/>
</dbReference>
<dbReference type="GO" id="GO:0097367">
    <property type="term" value="F:carbohydrate derivative binding"/>
    <property type="evidence" value="ECO:0007669"/>
    <property type="project" value="InterPro"/>
</dbReference>
<dbReference type="Proteomes" id="UP000436822">
    <property type="component" value="Unassembled WGS sequence"/>
</dbReference>
<evidence type="ECO:0000313" key="10">
    <source>
        <dbReference type="Proteomes" id="UP000436822"/>
    </source>
</evidence>
<organism evidence="9 10">
    <name type="scientific">Litoreibacter roseus</name>
    <dbReference type="NCBI Taxonomy" id="2601869"/>
    <lineage>
        <taxon>Bacteria</taxon>
        <taxon>Pseudomonadati</taxon>
        <taxon>Pseudomonadota</taxon>
        <taxon>Alphaproteobacteria</taxon>
        <taxon>Rhodobacterales</taxon>
        <taxon>Roseobacteraceae</taxon>
        <taxon>Litoreibacter</taxon>
    </lineage>
</organism>
<dbReference type="PROSITE" id="PS51463">
    <property type="entry name" value="P_GLUCOSE_ISOMERASE_3"/>
    <property type="match status" value="1"/>
</dbReference>
<dbReference type="InterPro" id="IPR018189">
    <property type="entry name" value="Phosphoglucose_isomerase_CS"/>
</dbReference>
<feature type="active site" evidence="7">
    <location>
        <position position="499"/>
    </location>
</feature>
<dbReference type="RefSeq" id="WP_159805140.1">
    <property type="nucleotide sequence ID" value="NZ_BLJE01000001.1"/>
</dbReference>